<evidence type="ECO:0000313" key="1">
    <source>
        <dbReference type="EMBL" id="MCY4746124.1"/>
    </source>
</evidence>
<evidence type="ECO:0000313" key="2">
    <source>
        <dbReference type="Proteomes" id="UP001076464"/>
    </source>
</evidence>
<dbReference type="Proteomes" id="UP001076464">
    <property type="component" value="Unassembled WGS sequence"/>
</dbReference>
<accession>A0ACC6CCZ5</accession>
<keyword evidence="2" id="KW-1185">Reference proteome</keyword>
<protein>
    <submittedName>
        <fullName evidence="1">PEP-CTERM sorting domain-containing protein</fullName>
    </submittedName>
</protein>
<comment type="caution">
    <text evidence="1">The sequence shown here is derived from an EMBL/GenBank/DDBJ whole genome shotgun (WGS) entry which is preliminary data.</text>
</comment>
<dbReference type="EMBL" id="JAPPUY010000003">
    <property type="protein sequence ID" value="MCY4746124.1"/>
    <property type="molecule type" value="Genomic_DNA"/>
</dbReference>
<proteinExistence type="predicted"/>
<gene>
    <name evidence="1" type="ORF">NYO99_14150</name>
</gene>
<reference evidence="1" key="1">
    <citation type="submission" date="2022-08" db="EMBL/GenBank/DDBJ databases">
        <title>Genome sequencing of Pelomonas sp. UHG3.</title>
        <authorList>
            <person name="So Y."/>
        </authorList>
    </citation>
    <scope>NUCLEOTIDE SEQUENCE</scope>
    <source>
        <strain evidence="1">UHG3</strain>
    </source>
</reference>
<name>A0ACC6CCZ5_9BURK</name>
<sequence>MRFKHQSLRLTAIAAMLCAGLSSAAAGTSTFDSVAEFSGTQGQGGWQYGYFSSPGNAGSFTTFTNYSTFWQNGWSEAASPAPWTLLWNTGGHPNGANSTGGEHDAVRRWTSGATGTLTISGSYAIGDFGNTRLSVLVDGQEIWNGITASATQTFSVSSSVLAGSTVDFVINSNGADYGDSTRFTVTGAVSAVPEPASAMLLLAGVGLLAACTRRRRN</sequence>
<organism evidence="1 2">
    <name type="scientific">Roseateles hydrophilus</name>
    <dbReference type="NCBI Taxonomy" id="2975054"/>
    <lineage>
        <taxon>Bacteria</taxon>
        <taxon>Pseudomonadati</taxon>
        <taxon>Pseudomonadota</taxon>
        <taxon>Betaproteobacteria</taxon>
        <taxon>Burkholderiales</taxon>
        <taxon>Sphaerotilaceae</taxon>
        <taxon>Roseateles</taxon>
    </lineage>
</organism>